<comment type="caution">
    <text evidence="15">The sequence shown here is derived from an EMBL/GenBank/DDBJ whole genome shotgun (WGS) entry which is preliminary data.</text>
</comment>
<keyword evidence="5" id="KW-0067">ATP-binding</keyword>
<dbReference type="InterPro" id="IPR031475">
    <property type="entry name" value="NBD_C"/>
</dbReference>
<evidence type="ECO:0000256" key="7">
    <source>
        <dbReference type="ARBA" id="ARBA00035898"/>
    </source>
</evidence>
<dbReference type="RefSeq" id="WP_344780780.1">
    <property type="nucleotide sequence ID" value="NZ_BAABAF010000002.1"/>
</dbReference>
<dbReference type="InterPro" id="IPR037051">
    <property type="entry name" value="4-carb_acid_sugar_kinase_N_sf"/>
</dbReference>
<protein>
    <recommendedName>
        <fullName evidence="11">3-oxo-tetronate kinase</fullName>
        <ecNumber evidence="10">2.7.1.217</ecNumber>
    </recommendedName>
    <alternativeName>
        <fullName evidence="12">3-dehydrotetronate 4-kinase</fullName>
    </alternativeName>
</protein>
<reference evidence="16" key="1">
    <citation type="journal article" date="2019" name="Int. J. Syst. Evol. Microbiol.">
        <title>The Global Catalogue of Microorganisms (GCM) 10K type strain sequencing project: providing services to taxonomists for standard genome sequencing and annotation.</title>
        <authorList>
            <consortium name="The Broad Institute Genomics Platform"/>
            <consortium name="The Broad Institute Genome Sequencing Center for Infectious Disease"/>
            <person name="Wu L."/>
            <person name="Ma J."/>
        </authorList>
    </citation>
    <scope>NUCLEOTIDE SEQUENCE [LARGE SCALE GENOMIC DNA]</scope>
    <source>
        <strain evidence="16">JCM 16950</strain>
    </source>
</reference>
<keyword evidence="2" id="KW-0808">Transferase</keyword>
<evidence type="ECO:0000256" key="8">
    <source>
        <dbReference type="ARBA" id="ARBA00036346"/>
    </source>
</evidence>
<sequence>MIGVIADDLTGATDVAAAFASAALRVGLFFGAIDDAASAGDFDVVVVGLKTRTVPAADAVAASLTAARALRARGCGRLFFKYCSTFDSSPAGNIGPVAEALAAEVDAGPVVFVPTTPVQGRTVYQGHLFVGEVLLSESTMRDHPLTPMTDANLPRVLAAQATCPVGLVAHDTVRAGSDAIAARIADLHARGDDFIVVDAVGDDDLDQVARAVRANRLVTGAAGLAAALARIAASAPGANRPDETAVRLASATTVAVLAGSCSARTREQIARWRGPALRLDAIAVPDSDALARDALAWYDRTRGEGAPLISSCADPQTLRRAQQTLGADRAAEIIEHALGLIAVGLTERGVNRLIVAGGETSGEVVRALGVMHGRVGAEAAPGVPWIFVDRPAPVALLLKSGNYGDPDLLVRAAGVPDAH</sequence>
<feature type="domain" description="Four-carbon acid sugar kinase N-terminal" evidence="13">
    <location>
        <begin position="2"/>
        <end position="228"/>
    </location>
</feature>
<comment type="catalytic activity">
    <reaction evidence="8">
        <text>3-dehydro-D-erythronate + ATP = 3-dehydro-4-O-phospho-D-erythronate + ADP + H(+)</text>
        <dbReference type="Rhea" id="RHEA:52556"/>
        <dbReference type="ChEBI" id="CHEBI:15378"/>
        <dbReference type="ChEBI" id="CHEBI:30616"/>
        <dbReference type="ChEBI" id="CHEBI:57958"/>
        <dbReference type="ChEBI" id="CHEBI:136593"/>
        <dbReference type="ChEBI" id="CHEBI:456216"/>
        <dbReference type="EC" id="2.7.1.217"/>
    </reaction>
</comment>
<evidence type="ECO:0000256" key="3">
    <source>
        <dbReference type="ARBA" id="ARBA00022741"/>
    </source>
</evidence>
<evidence type="ECO:0000256" key="12">
    <source>
        <dbReference type="ARBA" id="ARBA00041377"/>
    </source>
</evidence>
<accession>A0ABP7G765</accession>
<keyword evidence="3" id="KW-0547">Nucleotide-binding</keyword>
<dbReference type="InterPro" id="IPR050007">
    <property type="entry name" value="OtnK"/>
</dbReference>
<feature type="domain" description="Four-carbon acid sugar kinase nucleotide binding" evidence="14">
    <location>
        <begin position="255"/>
        <end position="409"/>
    </location>
</feature>
<dbReference type="GO" id="GO:0016301">
    <property type="term" value="F:kinase activity"/>
    <property type="evidence" value="ECO:0007669"/>
    <property type="project" value="UniProtKB-KW"/>
</dbReference>
<comment type="function">
    <text evidence="9">Catalyzes the ATP-dependent phosphorylation of 3-oxo-tetronate to 3-oxo-tetronate 4-phosphate.</text>
</comment>
<evidence type="ECO:0000256" key="9">
    <source>
        <dbReference type="ARBA" id="ARBA00037335"/>
    </source>
</evidence>
<comment type="catalytic activity">
    <reaction evidence="7">
        <text>3-dehydro-L-erythronate + ATP = 3-dehydro-4-O-phospho-L-erythronate + ADP + H(+)</text>
        <dbReference type="Rhea" id="RHEA:52552"/>
        <dbReference type="ChEBI" id="CHEBI:15378"/>
        <dbReference type="ChEBI" id="CHEBI:30616"/>
        <dbReference type="ChEBI" id="CHEBI:136592"/>
        <dbReference type="ChEBI" id="CHEBI:136670"/>
        <dbReference type="ChEBI" id="CHEBI:456216"/>
        <dbReference type="EC" id="2.7.1.217"/>
    </reaction>
</comment>
<evidence type="ECO:0000256" key="10">
    <source>
        <dbReference type="ARBA" id="ARBA00039095"/>
    </source>
</evidence>
<evidence type="ECO:0000256" key="4">
    <source>
        <dbReference type="ARBA" id="ARBA00022777"/>
    </source>
</evidence>
<dbReference type="NCBIfam" id="NF043035">
    <property type="entry name" value="OxoTetrKin"/>
    <property type="match status" value="1"/>
</dbReference>
<evidence type="ECO:0000256" key="11">
    <source>
        <dbReference type="ARBA" id="ARBA00039461"/>
    </source>
</evidence>
<evidence type="ECO:0000256" key="2">
    <source>
        <dbReference type="ARBA" id="ARBA00022679"/>
    </source>
</evidence>
<dbReference type="EMBL" id="BAABAF010000002">
    <property type="protein sequence ID" value="GAA3757610.1"/>
    <property type="molecule type" value="Genomic_DNA"/>
</dbReference>
<dbReference type="EC" id="2.7.1.217" evidence="10"/>
<keyword evidence="4 15" id="KW-0418">Kinase</keyword>
<dbReference type="Proteomes" id="UP001500540">
    <property type="component" value="Unassembled WGS sequence"/>
</dbReference>
<organism evidence="15 16">
    <name type="scientific">Microbacterium kribbense</name>
    <dbReference type="NCBI Taxonomy" id="433645"/>
    <lineage>
        <taxon>Bacteria</taxon>
        <taxon>Bacillati</taxon>
        <taxon>Actinomycetota</taxon>
        <taxon>Actinomycetes</taxon>
        <taxon>Micrococcales</taxon>
        <taxon>Microbacteriaceae</taxon>
        <taxon>Microbacterium</taxon>
    </lineage>
</organism>
<evidence type="ECO:0000256" key="5">
    <source>
        <dbReference type="ARBA" id="ARBA00022840"/>
    </source>
</evidence>
<keyword evidence="16" id="KW-1185">Reference proteome</keyword>
<dbReference type="InterPro" id="IPR042213">
    <property type="entry name" value="NBD_C_sf"/>
</dbReference>
<keyword evidence="6" id="KW-0119">Carbohydrate metabolism</keyword>
<comment type="similarity">
    <text evidence="1">Belongs to the four-carbon acid sugar kinase family.</text>
</comment>
<dbReference type="Pfam" id="PF07005">
    <property type="entry name" value="SBD_N"/>
    <property type="match status" value="1"/>
</dbReference>
<dbReference type="Gene3D" id="3.40.50.10840">
    <property type="entry name" value="Putative sugar-binding, N-terminal domain"/>
    <property type="match status" value="1"/>
</dbReference>
<evidence type="ECO:0000256" key="1">
    <source>
        <dbReference type="ARBA" id="ARBA00005715"/>
    </source>
</evidence>
<dbReference type="InterPro" id="IPR010737">
    <property type="entry name" value="4-carb_acid_sugar_kinase_N"/>
</dbReference>
<evidence type="ECO:0000313" key="15">
    <source>
        <dbReference type="EMBL" id="GAA3757610.1"/>
    </source>
</evidence>
<evidence type="ECO:0000259" key="14">
    <source>
        <dbReference type="Pfam" id="PF17042"/>
    </source>
</evidence>
<name>A0ABP7G765_9MICO</name>
<evidence type="ECO:0000259" key="13">
    <source>
        <dbReference type="Pfam" id="PF07005"/>
    </source>
</evidence>
<dbReference type="SUPFAM" id="SSF142764">
    <property type="entry name" value="YgbK-like"/>
    <property type="match status" value="1"/>
</dbReference>
<gene>
    <name evidence="15" type="ORF">GCM10022240_07970</name>
</gene>
<dbReference type="Gene3D" id="3.40.980.20">
    <property type="entry name" value="Four-carbon acid sugar kinase, nucleotide binding domain"/>
    <property type="match status" value="1"/>
</dbReference>
<evidence type="ECO:0000313" key="16">
    <source>
        <dbReference type="Proteomes" id="UP001500540"/>
    </source>
</evidence>
<dbReference type="Pfam" id="PF17042">
    <property type="entry name" value="NBD_C"/>
    <property type="match status" value="1"/>
</dbReference>
<evidence type="ECO:0000256" key="6">
    <source>
        <dbReference type="ARBA" id="ARBA00023277"/>
    </source>
</evidence>
<proteinExistence type="inferred from homology"/>